<feature type="compositionally biased region" description="Basic residues" evidence="6">
    <location>
        <begin position="287"/>
        <end position="299"/>
    </location>
</feature>
<dbReference type="PANTHER" id="PTHR32322:SF2">
    <property type="entry name" value="EAMA DOMAIN-CONTAINING PROTEIN"/>
    <property type="match status" value="1"/>
</dbReference>
<dbReference type="InterPro" id="IPR000620">
    <property type="entry name" value="EamA_dom"/>
</dbReference>
<evidence type="ECO:0000256" key="4">
    <source>
        <dbReference type="ARBA" id="ARBA00022989"/>
    </source>
</evidence>
<keyword evidence="4 7" id="KW-1133">Transmembrane helix</keyword>
<dbReference type="Proteomes" id="UP000509371">
    <property type="component" value="Chromosome"/>
</dbReference>
<dbReference type="AlphaFoldDB" id="A0A859D0Y1"/>
<feature type="transmembrane region" description="Helical" evidence="7">
    <location>
        <begin position="208"/>
        <end position="227"/>
    </location>
</feature>
<evidence type="ECO:0000313" key="9">
    <source>
        <dbReference type="EMBL" id="QKK80371.1"/>
    </source>
</evidence>
<comment type="subcellular location">
    <subcellularLocation>
        <location evidence="1">Membrane</location>
        <topology evidence="1">Multi-pass membrane protein</topology>
    </subcellularLocation>
</comment>
<feature type="transmembrane region" description="Helical" evidence="7">
    <location>
        <begin position="71"/>
        <end position="92"/>
    </location>
</feature>
<dbReference type="RefSeq" id="WP_176335147.1">
    <property type="nucleotide sequence ID" value="NZ_BAAAEF010000011.1"/>
</dbReference>
<feature type="transmembrane region" description="Helical" evidence="7">
    <location>
        <begin position="147"/>
        <end position="163"/>
    </location>
</feature>
<evidence type="ECO:0000256" key="1">
    <source>
        <dbReference type="ARBA" id="ARBA00004141"/>
    </source>
</evidence>
<proteinExistence type="inferred from homology"/>
<evidence type="ECO:0000313" key="10">
    <source>
        <dbReference type="Proteomes" id="UP000509371"/>
    </source>
</evidence>
<sequence length="349" mass="37256">MQKHTIILALLSAALFGAATPASKWLLAGLTPFQLAGFLYLGAALAVAPAFFSKETLSLPPISDKANLLRLLGAVVFGGILGPVLLLFGLSLAEAGSVSLWLNLELAATAVIGVLFFRDNLSVNGWIGVLAAMLAASLLSWSQGSASIAAGALVLLACICWGLDNHLTALIDGISPSQSTFWKGLIAGSVNLSIGIALDPLSLDTKTIVGALLVGAMSYGASIVLYIRAAQGMGATRAQVIFSSAPFFGVALSVLYLGESISEVHLLAAAIFIAAITLLLRDRHSHTHMHKKMSHNHTHRHDDSHHNHNHPDMSPSIRHTHHHTHSHVEHKHPHWPDLHHRHSHKDDDK</sequence>
<evidence type="ECO:0000259" key="8">
    <source>
        <dbReference type="Pfam" id="PF00892"/>
    </source>
</evidence>
<feature type="compositionally biased region" description="Basic residues" evidence="6">
    <location>
        <begin position="318"/>
        <end position="333"/>
    </location>
</feature>
<organism evidence="9 10">
    <name type="scientific">Marinomonas primoryensis</name>
    <dbReference type="NCBI Taxonomy" id="178399"/>
    <lineage>
        <taxon>Bacteria</taxon>
        <taxon>Pseudomonadati</taxon>
        <taxon>Pseudomonadota</taxon>
        <taxon>Gammaproteobacteria</taxon>
        <taxon>Oceanospirillales</taxon>
        <taxon>Oceanospirillaceae</taxon>
        <taxon>Marinomonas</taxon>
    </lineage>
</organism>
<evidence type="ECO:0000256" key="6">
    <source>
        <dbReference type="SAM" id="MobiDB-lite"/>
    </source>
</evidence>
<evidence type="ECO:0000256" key="3">
    <source>
        <dbReference type="ARBA" id="ARBA00022692"/>
    </source>
</evidence>
<dbReference type="PANTHER" id="PTHR32322">
    <property type="entry name" value="INNER MEMBRANE TRANSPORTER"/>
    <property type="match status" value="1"/>
</dbReference>
<dbReference type="EMBL" id="CP054301">
    <property type="protein sequence ID" value="QKK80371.1"/>
    <property type="molecule type" value="Genomic_DNA"/>
</dbReference>
<dbReference type="SUPFAM" id="SSF103481">
    <property type="entry name" value="Multidrug resistance efflux transporter EmrE"/>
    <property type="match status" value="2"/>
</dbReference>
<feature type="transmembrane region" description="Helical" evidence="7">
    <location>
        <begin position="98"/>
        <end position="116"/>
    </location>
</feature>
<gene>
    <name evidence="9" type="ORF">MP3633_1642</name>
</gene>
<comment type="similarity">
    <text evidence="2">Belongs to the EamA transporter family.</text>
</comment>
<dbReference type="InterPro" id="IPR050638">
    <property type="entry name" value="AA-Vitamin_Transporters"/>
</dbReference>
<accession>A0A859D0Y1</accession>
<name>A0A859D0Y1_9GAMM</name>
<dbReference type="Gene3D" id="1.10.3730.20">
    <property type="match status" value="1"/>
</dbReference>
<feature type="compositionally biased region" description="Basic and acidic residues" evidence="6">
    <location>
        <begin position="334"/>
        <end position="349"/>
    </location>
</feature>
<feature type="domain" description="EamA" evidence="8">
    <location>
        <begin position="6"/>
        <end position="140"/>
    </location>
</feature>
<dbReference type="InterPro" id="IPR037185">
    <property type="entry name" value="EmrE-like"/>
</dbReference>
<dbReference type="KEGG" id="mpri:MP3633_1642"/>
<dbReference type="GO" id="GO:0016020">
    <property type="term" value="C:membrane"/>
    <property type="evidence" value="ECO:0007669"/>
    <property type="project" value="UniProtKB-SubCell"/>
</dbReference>
<evidence type="ECO:0000256" key="7">
    <source>
        <dbReference type="SAM" id="Phobius"/>
    </source>
</evidence>
<feature type="transmembrane region" description="Helical" evidence="7">
    <location>
        <begin position="184"/>
        <end position="202"/>
    </location>
</feature>
<dbReference type="Pfam" id="PF00892">
    <property type="entry name" value="EamA"/>
    <property type="match status" value="2"/>
</dbReference>
<keyword evidence="3 7" id="KW-0812">Transmembrane</keyword>
<feature type="transmembrane region" description="Helical" evidence="7">
    <location>
        <begin position="239"/>
        <end position="258"/>
    </location>
</feature>
<reference evidence="9 10" key="1">
    <citation type="submission" date="2020-06" db="EMBL/GenBank/DDBJ databases">
        <authorList>
            <person name="Voronona O.L."/>
            <person name="Aksenova E.I."/>
            <person name="Kunda M.S."/>
            <person name="Semenov A.N."/>
            <person name="Ryzhova N."/>
        </authorList>
    </citation>
    <scope>NUCLEOTIDE SEQUENCE [LARGE SCALE GENOMIC DNA]</scope>
    <source>
        <strain evidence="9 10">MPKMM3633</strain>
    </source>
</reference>
<feature type="transmembrane region" description="Helical" evidence="7">
    <location>
        <begin position="123"/>
        <end position="141"/>
    </location>
</feature>
<feature type="transmembrane region" description="Helical" evidence="7">
    <location>
        <begin position="31"/>
        <end position="51"/>
    </location>
</feature>
<feature type="compositionally biased region" description="Basic and acidic residues" evidence="6">
    <location>
        <begin position="300"/>
        <end position="311"/>
    </location>
</feature>
<feature type="domain" description="EamA" evidence="8">
    <location>
        <begin position="153"/>
        <end position="280"/>
    </location>
</feature>
<feature type="region of interest" description="Disordered" evidence="6">
    <location>
        <begin position="287"/>
        <end position="349"/>
    </location>
</feature>
<feature type="transmembrane region" description="Helical" evidence="7">
    <location>
        <begin position="264"/>
        <end position="281"/>
    </location>
</feature>
<protein>
    <submittedName>
        <fullName evidence="9">Drug/metabolite superfamily transporter</fullName>
    </submittedName>
</protein>
<keyword evidence="5 7" id="KW-0472">Membrane</keyword>
<evidence type="ECO:0000256" key="2">
    <source>
        <dbReference type="ARBA" id="ARBA00007362"/>
    </source>
</evidence>
<evidence type="ECO:0000256" key="5">
    <source>
        <dbReference type="ARBA" id="ARBA00023136"/>
    </source>
</evidence>